<evidence type="ECO:0000256" key="3">
    <source>
        <dbReference type="PROSITE-ProRule" id="PRU00042"/>
    </source>
</evidence>
<evidence type="ECO:0000259" key="5">
    <source>
        <dbReference type="PROSITE" id="PS50011"/>
    </source>
</evidence>
<keyword evidence="2" id="KW-0067">ATP-binding</keyword>
<dbReference type="GO" id="GO:0008270">
    <property type="term" value="F:zinc ion binding"/>
    <property type="evidence" value="ECO:0007669"/>
    <property type="project" value="UniProtKB-KW"/>
</dbReference>
<feature type="domain" description="Protein kinase" evidence="5">
    <location>
        <begin position="1"/>
        <end position="220"/>
    </location>
</feature>
<dbReference type="Pfam" id="PF07714">
    <property type="entry name" value="PK_Tyr_Ser-Thr"/>
    <property type="match status" value="1"/>
</dbReference>
<dbReference type="EMBL" id="JAYKXP010000070">
    <property type="protein sequence ID" value="KAK7031184.1"/>
    <property type="molecule type" value="Genomic_DNA"/>
</dbReference>
<dbReference type="PANTHER" id="PTHR44329:SF298">
    <property type="entry name" value="MIXED LINEAGE KINASE DOMAIN-LIKE PROTEIN"/>
    <property type="match status" value="1"/>
</dbReference>
<keyword evidence="3" id="KW-0863">Zinc-finger</keyword>
<comment type="caution">
    <text evidence="7">The sequence shown here is derived from an EMBL/GenBank/DDBJ whole genome shotgun (WGS) entry which is preliminary data.</text>
</comment>
<proteinExistence type="predicted"/>
<keyword evidence="3" id="KW-0479">Metal-binding</keyword>
<dbReference type="GO" id="GO:0005524">
    <property type="term" value="F:ATP binding"/>
    <property type="evidence" value="ECO:0007669"/>
    <property type="project" value="UniProtKB-KW"/>
</dbReference>
<gene>
    <name evidence="7" type="ORF">VNI00_013600</name>
</gene>
<keyword evidence="8" id="KW-1185">Reference proteome</keyword>
<dbReference type="Gene3D" id="1.10.510.10">
    <property type="entry name" value="Transferase(Phosphotransferase) domain 1"/>
    <property type="match status" value="1"/>
</dbReference>
<feature type="compositionally biased region" description="Polar residues" evidence="4">
    <location>
        <begin position="453"/>
        <end position="468"/>
    </location>
</feature>
<dbReference type="InterPro" id="IPR051681">
    <property type="entry name" value="Ser/Thr_Kinases-Pseudokinases"/>
</dbReference>
<evidence type="ECO:0000256" key="4">
    <source>
        <dbReference type="SAM" id="MobiDB-lite"/>
    </source>
</evidence>
<dbReference type="PROSITE" id="PS50157">
    <property type="entry name" value="ZINC_FINGER_C2H2_2"/>
    <property type="match status" value="1"/>
</dbReference>
<reference evidence="7 8" key="1">
    <citation type="submission" date="2024-01" db="EMBL/GenBank/DDBJ databases">
        <title>A draft genome for a cacao thread blight-causing isolate of Paramarasmius palmivorus.</title>
        <authorList>
            <person name="Baruah I.K."/>
            <person name="Bukari Y."/>
            <person name="Amoako-Attah I."/>
            <person name="Meinhardt L.W."/>
            <person name="Bailey B.A."/>
            <person name="Cohen S.P."/>
        </authorList>
    </citation>
    <scope>NUCLEOTIDE SEQUENCE [LARGE SCALE GENOMIC DNA]</scope>
    <source>
        <strain evidence="7 8">GH-12</strain>
    </source>
</reference>
<name>A0AAW0BY60_9AGAR</name>
<evidence type="ECO:0000256" key="1">
    <source>
        <dbReference type="ARBA" id="ARBA00022741"/>
    </source>
</evidence>
<evidence type="ECO:0000313" key="7">
    <source>
        <dbReference type="EMBL" id="KAK7031184.1"/>
    </source>
</evidence>
<organism evidence="7 8">
    <name type="scientific">Paramarasmius palmivorus</name>
    <dbReference type="NCBI Taxonomy" id="297713"/>
    <lineage>
        <taxon>Eukaryota</taxon>
        <taxon>Fungi</taxon>
        <taxon>Dikarya</taxon>
        <taxon>Basidiomycota</taxon>
        <taxon>Agaricomycotina</taxon>
        <taxon>Agaricomycetes</taxon>
        <taxon>Agaricomycetidae</taxon>
        <taxon>Agaricales</taxon>
        <taxon>Marasmiineae</taxon>
        <taxon>Marasmiaceae</taxon>
        <taxon>Paramarasmius</taxon>
    </lineage>
</organism>
<keyword evidence="3" id="KW-0862">Zinc</keyword>
<feature type="domain" description="C2H2-type" evidence="6">
    <location>
        <begin position="482"/>
        <end position="511"/>
    </location>
</feature>
<dbReference type="AlphaFoldDB" id="A0AAW0BY60"/>
<keyword evidence="1" id="KW-0547">Nucleotide-binding</keyword>
<evidence type="ECO:0008006" key="9">
    <source>
        <dbReference type="Google" id="ProtNLM"/>
    </source>
</evidence>
<evidence type="ECO:0000256" key="2">
    <source>
        <dbReference type="ARBA" id="ARBA00022840"/>
    </source>
</evidence>
<dbReference type="GO" id="GO:0004674">
    <property type="term" value="F:protein serine/threonine kinase activity"/>
    <property type="evidence" value="ECO:0007669"/>
    <property type="project" value="TreeGrafter"/>
</dbReference>
<feature type="region of interest" description="Disordered" evidence="4">
    <location>
        <begin position="404"/>
        <end position="471"/>
    </location>
</feature>
<dbReference type="PROSITE" id="PS50011">
    <property type="entry name" value="PROTEIN_KINASE_DOM"/>
    <property type="match status" value="1"/>
</dbReference>
<dbReference type="SUPFAM" id="SSF56112">
    <property type="entry name" value="Protein kinase-like (PK-like)"/>
    <property type="match status" value="1"/>
</dbReference>
<protein>
    <recommendedName>
        <fullName evidence="9">Protein kinase domain-containing protein</fullName>
    </recommendedName>
</protein>
<dbReference type="Proteomes" id="UP001383192">
    <property type="component" value="Unassembled WGS sequence"/>
</dbReference>
<dbReference type="PANTHER" id="PTHR44329">
    <property type="entry name" value="SERINE/THREONINE-PROTEIN KINASE TNNI3K-RELATED"/>
    <property type="match status" value="1"/>
</dbReference>
<dbReference type="InterPro" id="IPR000719">
    <property type="entry name" value="Prot_kinase_dom"/>
</dbReference>
<dbReference type="InterPro" id="IPR011009">
    <property type="entry name" value="Kinase-like_dom_sf"/>
</dbReference>
<evidence type="ECO:0000259" key="6">
    <source>
        <dbReference type="PROSITE" id="PS50157"/>
    </source>
</evidence>
<dbReference type="PROSITE" id="PS00028">
    <property type="entry name" value="ZINC_FINGER_C2H2_1"/>
    <property type="match status" value="1"/>
</dbReference>
<evidence type="ECO:0000313" key="8">
    <source>
        <dbReference type="Proteomes" id="UP001383192"/>
    </source>
</evidence>
<dbReference type="InterPro" id="IPR001245">
    <property type="entry name" value="Ser-Thr/Tyr_kinase_cat_dom"/>
</dbReference>
<sequence length="516" mass="58278">MKDMKRLLKEYLREAIIWRQLEHPNILPCLGLYYLDDTHERICLVSPWMENGNLADFLQGRPSESVDHLQLMHDIANGLSYLHASKIVNILITSSQRACIADFGLSKVADSQIFRVTSTVQTGGTARWCAPELHSSEPASTKSDVYSCGCLFYEIITGLPPFHELKRDPAIVVAVLHGKRPSKPENNRFPDDWWSLVNSCWEADRDMRPTAEDILQRLSLARNVLPAEDWKNILFIELRRNVISRLPWVGQQHQEMLDMLTAAEITGEPRADHFVSADAAQQFMNVHQSYDDDCGSSVSNEDPRLRPLVHADNLLHYNYRPPLANVSLPDPSLLPSLWADLDSTQRVPISDPPYSPPVPQHEQPNSSITLNRLGAQRKPVPRLLMPWDGLPGLTPPSRVAEGCIRRVSGSNRPGRCRGSGEDKGDVDGSTSESVGARPYPLPNNRPGREGRPSRSQLPRLQPSLSTNHGSDETTDVYRYGVFYCPITTCWDRFPRSIDLENHLRLHELKNQRFRGS</sequence>
<dbReference type="InterPro" id="IPR013087">
    <property type="entry name" value="Znf_C2H2_type"/>
</dbReference>
<accession>A0AAW0BY60</accession>